<gene>
    <name evidence="1" type="ORF">BGZ99_009921</name>
</gene>
<comment type="caution">
    <text evidence="1">The sequence shown here is derived from an EMBL/GenBank/DDBJ whole genome shotgun (WGS) entry which is preliminary data.</text>
</comment>
<name>A0A9P6RUY9_9FUNG</name>
<dbReference type="EMBL" id="JAAAIP010000088">
    <property type="protein sequence ID" value="KAG0326214.1"/>
    <property type="molecule type" value="Genomic_DNA"/>
</dbReference>
<proteinExistence type="predicted"/>
<dbReference type="OrthoDB" id="2346695at2759"/>
<evidence type="ECO:0000313" key="2">
    <source>
        <dbReference type="Proteomes" id="UP000738325"/>
    </source>
</evidence>
<evidence type="ECO:0000313" key="1">
    <source>
        <dbReference type="EMBL" id="KAG0326214.1"/>
    </source>
</evidence>
<dbReference type="AlphaFoldDB" id="A0A9P6RUY9"/>
<keyword evidence="2" id="KW-1185">Reference proteome</keyword>
<sequence length="431" mass="48903">MTAPKLGKRQLFLYGLALSCALLVSHSLISSWHDPRSLPEASRTKALLDLCQDDIKTCVDLLSGLLTGDGTLNIGDDQSLQVQVQNRLKNNGNDETQEEEEEKNVPMTSVIPQHARVFAHQYAMHGLGHKTCELLMGLHFAHVNQLEYLFDEQTFLNNFRHDDLHWIADLVKRKYRTVAQHSGIFEETDWIKVDDFFSDAVDLYENQSQEVIEARGRRVTQGFYADPSTMCRRKGVDERGCFEIGHSFFNETRELQDLLSLGTKEAGGGVDDALVDRVAIHIRLGDTTSALEPAAYVQILQGLETESKKTISPENVHFVYYDAASIESQDKENSVLVQLRQVLPNAQYHNFQSTEATVKFIAHSTIIITSGSSLSYLSAYLCPKCFVVFAEPKEYRGLHVQFNEETYNKNVFYLDEWVPHFRYLSPQIAQS</sequence>
<dbReference type="Proteomes" id="UP000738325">
    <property type="component" value="Unassembled WGS sequence"/>
</dbReference>
<protein>
    <submittedName>
        <fullName evidence="1">Uncharacterized protein</fullName>
    </submittedName>
</protein>
<reference evidence="1" key="1">
    <citation type="journal article" date="2020" name="Fungal Divers.">
        <title>Resolving the Mortierellaceae phylogeny through synthesis of multi-gene phylogenetics and phylogenomics.</title>
        <authorList>
            <person name="Vandepol N."/>
            <person name="Liber J."/>
            <person name="Desiro A."/>
            <person name="Na H."/>
            <person name="Kennedy M."/>
            <person name="Barry K."/>
            <person name="Grigoriev I.V."/>
            <person name="Miller A.N."/>
            <person name="O'Donnell K."/>
            <person name="Stajich J.E."/>
            <person name="Bonito G."/>
        </authorList>
    </citation>
    <scope>NUCLEOTIDE SEQUENCE</scope>
    <source>
        <strain evidence="1">REB-010B</strain>
    </source>
</reference>
<dbReference type="PROSITE" id="PS51257">
    <property type="entry name" value="PROKAR_LIPOPROTEIN"/>
    <property type="match status" value="1"/>
</dbReference>
<organism evidence="1 2">
    <name type="scientific">Dissophora globulifera</name>
    <dbReference type="NCBI Taxonomy" id="979702"/>
    <lineage>
        <taxon>Eukaryota</taxon>
        <taxon>Fungi</taxon>
        <taxon>Fungi incertae sedis</taxon>
        <taxon>Mucoromycota</taxon>
        <taxon>Mortierellomycotina</taxon>
        <taxon>Mortierellomycetes</taxon>
        <taxon>Mortierellales</taxon>
        <taxon>Mortierellaceae</taxon>
        <taxon>Dissophora</taxon>
    </lineage>
</organism>
<accession>A0A9P6RUY9</accession>